<evidence type="ECO:0000313" key="2">
    <source>
        <dbReference type="EMBL" id="KAJ7039000.1"/>
    </source>
</evidence>
<dbReference type="AlphaFoldDB" id="A0AAD6T484"/>
<protein>
    <submittedName>
        <fullName evidence="2">Uncharacterized protein</fullName>
    </submittedName>
</protein>
<keyword evidence="3" id="KW-1185">Reference proteome</keyword>
<dbReference type="EMBL" id="JARJCM010000029">
    <property type="protein sequence ID" value="KAJ7039000.1"/>
    <property type="molecule type" value="Genomic_DNA"/>
</dbReference>
<organism evidence="2 3">
    <name type="scientific">Mycena alexandri</name>
    <dbReference type="NCBI Taxonomy" id="1745969"/>
    <lineage>
        <taxon>Eukaryota</taxon>
        <taxon>Fungi</taxon>
        <taxon>Dikarya</taxon>
        <taxon>Basidiomycota</taxon>
        <taxon>Agaricomycotina</taxon>
        <taxon>Agaricomycetes</taxon>
        <taxon>Agaricomycetidae</taxon>
        <taxon>Agaricales</taxon>
        <taxon>Marasmiineae</taxon>
        <taxon>Mycenaceae</taxon>
        <taxon>Mycena</taxon>
    </lineage>
</organism>
<reference evidence="2" key="1">
    <citation type="submission" date="2023-03" db="EMBL/GenBank/DDBJ databases">
        <title>Massive genome expansion in bonnet fungi (Mycena s.s.) driven by repeated elements and novel gene families across ecological guilds.</title>
        <authorList>
            <consortium name="Lawrence Berkeley National Laboratory"/>
            <person name="Harder C.B."/>
            <person name="Miyauchi S."/>
            <person name="Viragh M."/>
            <person name="Kuo A."/>
            <person name="Thoen E."/>
            <person name="Andreopoulos B."/>
            <person name="Lu D."/>
            <person name="Skrede I."/>
            <person name="Drula E."/>
            <person name="Henrissat B."/>
            <person name="Morin E."/>
            <person name="Kohler A."/>
            <person name="Barry K."/>
            <person name="LaButti K."/>
            <person name="Morin E."/>
            <person name="Salamov A."/>
            <person name="Lipzen A."/>
            <person name="Mereny Z."/>
            <person name="Hegedus B."/>
            <person name="Baldrian P."/>
            <person name="Stursova M."/>
            <person name="Weitz H."/>
            <person name="Taylor A."/>
            <person name="Grigoriev I.V."/>
            <person name="Nagy L.G."/>
            <person name="Martin F."/>
            <person name="Kauserud H."/>
        </authorList>
    </citation>
    <scope>NUCLEOTIDE SEQUENCE</scope>
    <source>
        <strain evidence="2">CBHHK200</strain>
    </source>
</reference>
<proteinExistence type="predicted"/>
<sequence length="233" mass="26148">MEESSVRSAHWCLYTMGSSVPERDRPCNSTYLYLPTGQWEGERSSQGPYPFFNSRCPLANLSPAGAEFSFDYGIHTEDRYRVRSPPSSPQGSSRGPRPATSGRSRKVTVDVEKNWGQRNTCFNPDPVRDSPTQVDATEARKRSDIVGGTPSPSHGNVERKPQGVSARREFKIRNWFPSLLNFYGDPLSDYGFKISASAAPNTTHYRIEHLEGQLRTNFVQAQLHVRITAALNH</sequence>
<dbReference type="Proteomes" id="UP001218188">
    <property type="component" value="Unassembled WGS sequence"/>
</dbReference>
<feature type="compositionally biased region" description="Low complexity" evidence="1">
    <location>
        <begin position="83"/>
        <end position="98"/>
    </location>
</feature>
<evidence type="ECO:0000256" key="1">
    <source>
        <dbReference type="SAM" id="MobiDB-lite"/>
    </source>
</evidence>
<accession>A0AAD6T484</accession>
<gene>
    <name evidence="2" type="ORF">C8F04DRAFT_1321685</name>
</gene>
<feature type="region of interest" description="Disordered" evidence="1">
    <location>
        <begin position="80"/>
        <end position="164"/>
    </location>
</feature>
<evidence type="ECO:0000313" key="3">
    <source>
        <dbReference type="Proteomes" id="UP001218188"/>
    </source>
</evidence>
<name>A0AAD6T484_9AGAR</name>
<comment type="caution">
    <text evidence="2">The sequence shown here is derived from an EMBL/GenBank/DDBJ whole genome shotgun (WGS) entry which is preliminary data.</text>
</comment>